<sequence>MSSYNLAAHHFEPCIQMKVSHKNSPEPNKTFGGFTLWRYLKRYSF</sequence>
<accession>A0A8S5UCQ2</accession>
<organism evidence="1">
    <name type="scientific">Siphoviridae sp. ctgN495</name>
    <dbReference type="NCBI Taxonomy" id="2825608"/>
    <lineage>
        <taxon>Viruses</taxon>
        <taxon>Duplodnaviria</taxon>
        <taxon>Heunggongvirae</taxon>
        <taxon>Uroviricota</taxon>
        <taxon>Caudoviricetes</taxon>
    </lineage>
</organism>
<reference evidence="1" key="1">
    <citation type="journal article" date="2021" name="Proc. Natl. Acad. Sci. U.S.A.">
        <title>A Catalog of Tens of Thousands of Viruses from Human Metagenomes Reveals Hidden Associations with Chronic Diseases.</title>
        <authorList>
            <person name="Tisza M.J."/>
            <person name="Buck C.B."/>
        </authorList>
    </citation>
    <scope>NUCLEOTIDE SEQUENCE</scope>
    <source>
        <strain evidence="1">CtgN495</strain>
    </source>
</reference>
<evidence type="ECO:0000313" key="1">
    <source>
        <dbReference type="EMBL" id="DAF92211.1"/>
    </source>
</evidence>
<dbReference type="EMBL" id="BK016063">
    <property type="protein sequence ID" value="DAF92211.1"/>
    <property type="molecule type" value="Genomic_DNA"/>
</dbReference>
<proteinExistence type="predicted"/>
<protein>
    <submittedName>
        <fullName evidence="1">Uncharacterized protein</fullName>
    </submittedName>
</protein>
<name>A0A8S5UCQ2_9CAUD</name>